<proteinExistence type="predicted"/>
<dbReference type="Pfam" id="PF13564">
    <property type="entry name" value="DoxX_2"/>
    <property type="match status" value="1"/>
</dbReference>
<keyword evidence="4 5" id="KW-0472">Membrane</keyword>
<reference evidence="6 7" key="1">
    <citation type="submission" date="2024-06" db="EMBL/GenBank/DDBJ databases">
        <title>The Natural Products Discovery Center: Release of the First 8490 Sequenced Strains for Exploring Actinobacteria Biosynthetic Diversity.</title>
        <authorList>
            <person name="Kalkreuter E."/>
            <person name="Kautsar S.A."/>
            <person name="Yang D."/>
            <person name="Bader C.D."/>
            <person name="Teijaro C.N."/>
            <person name="Fluegel L."/>
            <person name="Davis C.M."/>
            <person name="Simpson J.R."/>
            <person name="Lauterbach L."/>
            <person name="Steele A.D."/>
            <person name="Gui C."/>
            <person name="Meng S."/>
            <person name="Li G."/>
            <person name="Viehrig K."/>
            <person name="Ye F."/>
            <person name="Su P."/>
            <person name="Kiefer A.F."/>
            <person name="Nichols A."/>
            <person name="Cepeda A.J."/>
            <person name="Yan W."/>
            <person name="Fan B."/>
            <person name="Jiang Y."/>
            <person name="Adhikari A."/>
            <person name="Zheng C.-J."/>
            <person name="Schuster L."/>
            <person name="Cowan T.M."/>
            <person name="Smanski M.J."/>
            <person name="Chevrette M.G."/>
            <person name="De Carvalho L.P.S."/>
            <person name="Shen B."/>
        </authorList>
    </citation>
    <scope>NUCLEOTIDE SEQUENCE [LARGE SCALE GENOMIC DNA]</scope>
    <source>
        <strain evidence="6 7">NPDC006286</strain>
    </source>
</reference>
<dbReference type="RefSeq" id="WP_355666970.1">
    <property type="nucleotide sequence ID" value="NZ_JBEXRX010000105.1"/>
</dbReference>
<feature type="transmembrane region" description="Helical" evidence="5">
    <location>
        <begin position="71"/>
        <end position="89"/>
    </location>
</feature>
<name>A0ABV2VRD4_9ACTN</name>
<keyword evidence="7" id="KW-1185">Reference proteome</keyword>
<feature type="transmembrane region" description="Helical" evidence="5">
    <location>
        <begin position="96"/>
        <end position="115"/>
    </location>
</feature>
<sequence>MRVPIFSLSIILASVLLGVAVPKLVGQAGMRERMAHLGVSAGRTRVIGVLEAAAVAGLLLGLLWWPLGVAAAVGVALLLLGAVGFHLRARDPFPMTVVPLVFALAAAALAVLHVLDN</sequence>
<gene>
    <name evidence="6" type="ORF">ABZ071_26360</name>
</gene>
<evidence type="ECO:0000313" key="6">
    <source>
        <dbReference type="EMBL" id="MEU0155365.1"/>
    </source>
</evidence>
<dbReference type="Proteomes" id="UP001550348">
    <property type="component" value="Unassembled WGS sequence"/>
</dbReference>
<protein>
    <submittedName>
        <fullName evidence="6">DoxX family protein</fullName>
    </submittedName>
</protein>
<dbReference type="InterPro" id="IPR032808">
    <property type="entry name" value="DoxX"/>
</dbReference>
<evidence type="ECO:0000256" key="3">
    <source>
        <dbReference type="ARBA" id="ARBA00022989"/>
    </source>
</evidence>
<comment type="caution">
    <text evidence="6">The sequence shown here is derived from an EMBL/GenBank/DDBJ whole genome shotgun (WGS) entry which is preliminary data.</text>
</comment>
<feature type="transmembrane region" description="Helical" evidence="5">
    <location>
        <begin position="46"/>
        <end position="65"/>
    </location>
</feature>
<evidence type="ECO:0000256" key="4">
    <source>
        <dbReference type="ARBA" id="ARBA00023136"/>
    </source>
</evidence>
<feature type="transmembrane region" description="Helical" evidence="5">
    <location>
        <begin position="6"/>
        <end position="25"/>
    </location>
</feature>
<comment type="subcellular location">
    <subcellularLocation>
        <location evidence="1">Membrane</location>
        <topology evidence="1">Multi-pass membrane protein</topology>
    </subcellularLocation>
</comment>
<evidence type="ECO:0000256" key="5">
    <source>
        <dbReference type="SAM" id="Phobius"/>
    </source>
</evidence>
<dbReference type="EMBL" id="JBEXRX010000105">
    <property type="protein sequence ID" value="MEU0155365.1"/>
    <property type="molecule type" value="Genomic_DNA"/>
</dbReference>
<evidence type="ECO:0000313" key="7">
    <source>
        <dbReference type="Proteomes" id="UP001550348"/>
    </source>
</evidence>
<accession>A0ABV2VRD4</accession>
<evidence type="ECO:0000256" key="1">
    <source>
        <dbReference type="ARBA" id="ARBA00004141"/>
    </source>
</evidence>
<keyword evidence="2 5" id="KW-0812">Transmembrane</keyword>
<evidence type="ECO:0000256" key="2">
    <source>
        <dbReference type="ARBA" id="ARBA00022692"/>
    </source>
</evidence>
<keyword evidence="3 5" id="KW-1133">Transmembrane helix</keyword>
<organism evidence="6 7">
    <name type="scientific">Micromonospora fulviviridis</name>
    <dbReference type="NCBI Taxonomy" id="47860"/>
    <lineage>
        <taxon>Bacteria</taxon>
        <taxon>Bacillati</taxon>
        <taxon>Actinomycetota</taxon>
        <taxon>Actinomycetes</taxon>
        <taxon>Micromonosporales</taxon>
        <taxon>Micromonosporaceae</taxon>
        <taxon>Micromonospora</taxon>
    </lineage>
</organism>